<dbReference type="PANTHER" id="PTHR38602:SF1">
    <property type="entry name" value="INNER MEMBRANE PROTEIN"/>
    <property type="match status" value="1"/>
</dbReference>
<accession>A0A1M4TBM6</accession>
<dbReference type="EMBL" id="FQUV01000001">
    <property type="protein sequence ID" value="SHE41871.1"/>
    <property type="molecule type" value="Genomic_DNA"/>
</dbReference>
<dbReference type="STRING" id="1486859.SAMN05444273_101367"/>
<dbReference type="RefSeq" id="WP_073139617.1">
    <property type="nucleotide sequence ID" value="NZ_FQUV01000001.1"/>
</dbReference>
<protein>
    <recommendedName>
        <fullName evidence="4">DUF2065 domain-containing protein</fullName>
    </recommendedName>
</protein>
<keyword evidence="1" id="KW-1133">Transmembrane helix</keyword>
<dbReference type="AlphaFoldDB" id="A0A1M4TBM6"/>
<dbReference type="OrthoDB" id="9815199at2"/>
<dbReference type="Pfam" id="PF09838">
    <property type="entry name" value="DUF2065"/>
    <property type="match status" value="1"/>
</dbReference>
<dbReference type="InterPro" id="IPR019201">
    <property type="entry name" value="DUF2065"/>
</dbReference>
<dbReference type="Proteomes" id="UP000184144">
    <property type="component" value="Unassembled WGS sequence"/>
</dbReference>
<organism evidence="2 3">
    <name type="scientific">Litoreibacter ascidiaceicola</name>
    <dbReference type="NCBI Taxonomy" id="1486859"/>
    <lineage>
        <taxon>Bacteria</taxon>
        <taxon>Pseudomonadati</taxon>
        <taxon>Pseudomonadota</taxon>
        <taxon>Alphaproteobacteria</taxon>
        <taxon>Rhodobacterales</taxon>
        <taxon>Roseobacteraceae</taxon>
        <taxon>Litoreibacter</taxon>
    </lineage>
</organism>
<evidence type="ECO:0000313" key="3">
    <source>
        <dbReference type="Proteomes" id="UP000184144"/>
    </source>
</evidence>
<gene>
    <name evidence="2" type="ORF">SAMN05444273_101367</name>
</gene>
<proteinExistence type="predicted"/>
<dbReference type="PANTHER" id="PTHR38602">
    <property type="entry name" value="INNER MEMBRANE PROTEIN-RELATED"/>
    <property type="match status" value="1"/>
</dbReference>
<evidence type="ECO:0000256" key="1">
    <source>
        <dbReference type="SAM" id="Phobius"/>
    </source>
</evidence>
<keyword evidence="1" id="KW-0472">Membrane</keyword>
<feature type="transmembrane region" description="Helical" evidence="1">
    <location>
        <begin position="45"/>
        <end position="64"/>
    </location>
</feature>
<keyword evidence="3" id="KW-1185">Reference proteome</keyword>
<evidence type="ECO:0008006" key="4">
    <source>
        <dbReference type="Google" id="ProtNLM"/>
    </source>
</evidence>
<keyword evidence="1" id="KW-0812">Transmembrane</keyword>
<sequence length="67" mass="6966">MLTHIALAIGLVLVVEGLVLALAPSRMEDIVKALAEIPPETRRMMGLGAVALGVLCVWLAKGAFSAP</sequence>
<reference evidence="3" key="1">
    <citation type="submission" date="2016-11" db="EMBL/GenBank/DDBJ databases">
        <authorList>
            <person name="Varghese N."/>
            <person name="Submissions S."/>
        </authorList>
    </citation>
    <scope>NUCLEOTIDE SEQUENCE [LARGE SCALE GENOMIC DNA]</scope>
    <source>
        <strain evidence="3">DSM 100566</strain>
    </source>
</reference>
<evidence type="ECO:0000313" key="2">
    <source>
        <dbReference type="EMBL" id="SHE41871.1"/>
    </source>
</evidence>
<name>A0A1M4TBM6_9RHOB</name>